<feature type="compositionally biased region" description="Low complexity" evidence="1">
    <location>
        <begin position="58"/>
        <end position="68"/>
    </location>
</feature>
<dbReference type="AlphaFoldDB" id="A0AAV9HUV6"/>
<evidence type="ECO:0000313" key="3">
    <source>
        <dbReference type="Proteomes" id="UP001321749"/>
    </source>
</evidence>
<dbReference type="EMBL" id="MU864946">
    <property type="protein sequence ID" value="KAK4464695.1"/>
    <property type="molecule type" value="Genomic_DNA"/>
</dbReference>
<comment type="caution">
    <text evidence="2">The sequence shown here is derived from an EMBL/GenBank/DDBJ whole genome shotgun (WGS) entry which is preliminary data.</text>
</comment>
<feature type="compositionally biased region" description="Low complexity" evidence="1">
    <location>
        <begin position="367"/>
        <end position="379"/>
    </location>
</feature>
<reference evidence="2" key="2">
    <citation type="submission" date="2023-06" db="EMBL/GenBank/DDBJ databases">
        <authorList>
            <consortium name="Lawrence Berkeley National Laboratory"/>
            <person name="Mondo S.J."/>
            <person name="Hensen N."/>
            <person name="Bonometti L."/>
            <person name="Westerberg I."/>
            <person name="Brannstrom I.O."/>
            <person name="Guillou S."/>
            <person name="Cros-Aarteil S."/>
            <person name="Calhoun S."/>
            <person name="Haridas S."/>
            <person name="Kuo A."/>
            <person name="Pangilinan J."/>
            <person name="Riley R."/>
            <person name="Labutti K."/>
            <person name="Andreopoulos B."/>
            <person name="Lipzen A."/>
            <person name="Chen C."/>
            <person name="Yanf M."/>
            <person name="Daum C."/>
            <person name="Ng V."/>
            <person name="Clum A."/>
            <person name="Steindorff A."/>
            <person name="Ohm R."/>
            <person name="Martin F."/>
            <person name="Silar P."/>
            <person name="Natvig D."/>
            <person name="Lalanne C."/>
            <person name="Gautier V."/>
            <person name="Ament-Velasquez S.L."/>
            <person name="Kruys A."/>
            <person name="Hutchinson M.I."/>
            <person name="Powell A.J."/>
            <person name="Barry K."/>
            <person name="Miller A.N."/>
            <person name="Grigoriev I.V."/>
            <person name="Debuchy R."/>
            <person name="Gladieux P."/>
            <person name="Thoren M.H."/>
            <person name="Johannesson H."/>
        </authorList>
    </citation>
    <scope>NUCLEOTIDE SEQUENCE</scope>
    <source>
        <strain evidence="2">PSN324</strain>
    </source>
</reference>
<feature type="region of interest" description="Disordered" evidence="1">
    <location>
        <begin position="247"/>
        <end position="266"/>
    </location>
</feature>
<organism evidence="2 3">
    <name type="scientific">Cladorrhinum samala</name>
    <dbReference type="NCBI Taxonomy" id="585594"/>
    <lineage>
        <taxon>Eukaryota</taxon>
        <taxon>Fungi</taxon>
        <taxon>Dikarya</taxon>
        <taxon>Ascomycota</taxon>
        <taxon>Pezizomycotina</taxon>
        <taxon>Sordariomycetes</taxon>
        <taxon>Sordariomycetidae</taxon>
        <taxon>Sordariales</taxon>
        <taxon>Podosporaceae</taxon>
        <taxon>Cladorrhinum</taxon>
    </lineage>
</organism>
<evidence type="ECO:0000256" key="1">
    <source>
        <dbReference type="SAM" id="MobiDB-lite"/>
    </source>
</evidence>
<proteinExistence type="predicted"/>
<evidence type="ECO:0000313" key="2">
    <source>
        <dbReference type="EMBL" id="KAK4464695.1"/>
    </source>
</evidence>
<protein>
    <submittedName>
        <fullName evidence="2">Uncharacterized protein</fullName>
    </submittedName>
</protein>
<feature type="region of interest" description="Disordered" evidence="1">
    <location>
        <begin position="315"/>
        <end position="379"/>
    </location>
</feature>
<dbReference type="Proteomes" id="UP001321749">
    <property type="component" value="Unassembled WGS sequence"/>
</dbReference>
<feature type="compositionally biased region" description="Acidic residues" evidence="1">
    <location>
        <begin position="316"/>
        <end position="331"/>
    </location>
</feature>
<keyword evidence="3" id="KW-1185">Reference proteome</keyword>
<feature type="compositionally biased region" description="Basic residues" evidence="1">
    <location>
        <begin position="352"/>
        <end position="366"/>
    </location>
</feature>
<feature type="non-terminal residue" evidence="2">
    <location>
        <position position="1"/>
    </location>
</feature>
<reference evidence="2" key="1">
    <citation type="journal article" date="2023" name="Mol. Phylogenet. Evol.">
        <title>Genome-scale phylogeny and comparative genomics of the fungal order Sordariales.</title>
        <authorList>
            <person name="Hensen N."/>
            <person name="Bonometti L."/>
            <person name="Westerberg I."/>
            <person name="Brannstrom I.O."/>
            <person name="Guillou S."/>
            <person name="Cros-Aarteil S."/>
            <person name="Calhoun S."/>
            <person name="Haridas S."/>
            <person name="Kuo A."/>
            <person name="Mondo S."/>
            <person name="Pangilinan J."/>
            <person name="Riley R."/>
            <person name="LaButti K."/>
            <person name="Andreopoulos B."/>
            <person name="Lipzen A."/>
            <person name="Chen C."/>
            <person name="Yan M."/>
            <person name="Daum C."/>
            <person name="Ng V."/>
            <person name="Clum A."/>
            <person name="Steindorff A."/>
            <person name="Ohm R.A."/>
            <person name="Martin F."/>
            <person name="Silar P."/>
            <person name="Natvig D.O."/>
            <person name="Lalanne C."/>
            <person name="Gautier V."/>
            <person name="Ament-Velasquez S.L."/>
            <person name="Kruys A."/>
            <person name="Hutchinson M.I."/>
            <person name="Powell A.J."/>
            <person name="Barry K."/>
            <person name="Miller A.N."/>
            <person name="Grigoriev I.V."/>
            <person name="Debuchy R."/>
            <person name="Gladieux P."/>
            <person name="Hiltunen Thoren M."/>
            <person name="Johannesson H."/>
        </authorList>
    </citation>
    <scope>NUCLEOTIDE SEQUENCE</scope>
    <source>
        <strain evidence="2">PSN324</strain>
    </source>
</reference>
<gene>
    <name evidence="2" type="ORF">QBC42DRAFT_318326</name>
</gene>
<name>A0AAV9HUV6_9PEZI</name>
<feature type="region of interest" description="Disordered" evidence="1">
    <location>
        <begin position="35"/>
        <end position="91"/>
    </location>
</feature>
<accession>A0AAV9HUV6</accession>
<sequence>LLFGHLETRQETFATQTKLFKLAIGNFILHCKSPSMESKHRRHHSNSHLPRFERFQMPSSRPSSRPPSLLGETAPQATVAPSPAPGPDPDKQVVLALLSQRYAYRQARLNFEDEDDKSLWASGYPPSTLELPPSRRPYAPAVQVPRHQIPDPFAHARQLLKDRTSAINAEGVWAKSELVATIEHVKFCCQQNQEGGRSGSSAAAHPGAGGGSLSFERRKLPTRQPFVGGISLQLSVLDSDNDVASTTPSNLGFQAGNQTGDSVSTNEPKQVIFADPKESASVKSFTSKNQPSAVNNLSYSNAARVPSAIEMTDSCAVEDDSDCDSWEDEPESSTHTPKTPRLMPGNEAKKGTNTRRARFTRMKKVQSGRGRTGTASRGK</sequence>
<feature type="region of interest" description="Disordered" evidence="1">
    <location>
        <begin position="193"/>
        <end position="215"/>
    </location>
</feature>